<sequence length="148" mass="16168">MVSLVYPSLPPTTWKQADGMALRCLAHHTAAHATPFQALIRANEPMPALVFVQRGSTQPTDIDGYQQQTSDRDRNTTLQRPIRPTLTPRAELFVNSRHVADNRTQPTSSWNPGAALSTAASRMASAEGQYSAPQAAEEFHCMPASLPD</sequence>
<comment type="caution">
    <text evidence="2">The sequence shown here is derived from an EMBL/GenBank/DDBJ whole genome shotgun (WGS) entry which is preliminary data.</text>
</comment>
<evidence type="ECO:0000256" key="1">
    <source>
        <dbReference type="SAM" id="MobiDB-lite"/>
    </source>
</evidence>
<organism evidence="2 3">
    <name type="scientific">Colletotrichum tofieldiae</name>
    <dbReference type="NCBI Taxonomy" id="708197"/>
    <lineage>
        <taxon>Eukaryota</taxon>
        <taxon>Fungi</taxon>
        <taxon>Dikarya</taxon>
        <taxon>Ascomycota</taxon>
        <taxon>Pezizomycotina</taxon>
        <taxon>Sordariomycetes</taxon>
        <taxon>Hypocreomycetidae</taxon>
        <taxon>Glomerellales</taxon>
        <taxon>Glomerellaceae</taxon>
        <taxon>Colletotrichum</taxon>
        <taxon>Colletotrichum spaethianum species complex</taxon>
    </lineage>
</organism>
<protein>
    <submittedName>
        <fullName evidence="2">Uncharacterized protein</fullName>
    </submittedName>
</protein>
<accession>A0A161YNU1</accession>
<keyword evidence="3" id="KW-1185">Reference proteome</keyword>
<reference evidence="2 3" key="1">
    <citation type="submission" date="2015-06" db="EMBL/GenBank/DDBJ databases">
        <title>Survival trade-offs in plant roots during colonization by closely related pathogenic and mutualistic fungi.</title>
        <authorList>
            <person name="Hacquard S."/>
            <person name="Kracher B."/>
            <person name="Hiruma K."/>
            <person name="Weinman A."/>
            <person name="Muench P."/>
            <person name="Garrido Oter R."/>
            <person name="Ver Loren van Themaat E."/>
            <person name="Dallerey J.-F."/>
            <person name="Damm U."/>
            <person name="Henrissat B."/>
            <person name="Lespinet O."/>
            <person name="Thon M."/>
            <person name="Kemen E."/>
            <person name="McHardy A.C."/>
            <person name="Schulze-Lefert P."/>
            <person name="O'Connell R.J."/>
        </authorList>
    </citation>
    <scope>NUCLEOTIDE SEQUENCE [LARGE SCALE GENOMIC DNA]</scope>
    <source>
        <strain evidence="2 3">0861</strain>
    </source>
</reference>
<dbReference type="EMBL" id="LFIV01000028">
    <property type="protein sequence ID" value="KZL74937.1"/>
    <property type="molecule type" value="Genomic_DNA"/>
</dbReference>
<name>A0A161YNU1_9PEZI</name>
<feature type="region of interest" description="Disordered" evidence="1">
    <location>
        <begin position="57"/>
        <end position="87"/>
    </location>
</feature>
<proteinExistence type="predicted"/>
<dbReference type="Proteomes" id="UP000076552">
    <property type="component" value="Unassembled WGS sequence"/>
</dbReference>
<dbReference type="AlphaFoldDB" id="A0A161YNU1"/>
<gene>
    <name evidence="2" type="ORF">CT0861_00077</name>
</gene>
<feature type="compositionally biased region" description="Polar residues" evidence="1">
    <location>
        <begin position="57"/>
        <end position="69"/>
    </location>
</feature>
<evidence type="ECO:0000313" key="3">
    <source>
        <dbReference type="Proteomes" id="UP000076552"/>
    </source>
</evidence>
<evidence type="ECO:0000313" key="2">
    <source>
        <dbReference type="EMBL" id="KZL74937.1"/>
    </source>
</evidence>